<keyword evidence="4" id="KW-0633">Potassium transport</keyword>
<dbReference type="Gene3D" id="1.20.1530.20">
    <property type="match status" value="1"/>
</dbReference>
<feature type="transmembrane region" description="Helical" evidence="8">
    <location>
        <begin position="61"/>
        <end position="80"/>
    </location>
</feature>
<feature type="transmembrane region" description="Helical" evidence="8">
    <location>
        <begin position="299"/>
        <end position="320"/>
    </location>
</feature>
<feature type="transmembrane region" description="Helical" evidence="8">
    <location>
        <begin position="222"/>
        <end position="238"/>
    </location>
</feature>
<feature type="transmembrane region" description="Helical" evidence="8">
    <location>
        <begin position="92"/>
        <end position="114"/>
    </location>
</feature>
<dbReference type="InterPro" id="IPR006037">
    <property type="entry name" value="RCK_C"/>
</dbReference>
<keyword evidence="3" id="KW-0813">Transport</keyword>
<comment type="subcellular location">
    <subcellularLocation>
        <location evidence="1">Membrane</location>
        <topology evidence="1">Multi-pass membrane protein</topology>
    </subcellularLocation>
</comment>
<dbReference type="InterPro" id="IPR006153">
    <property type="entry name" value="Cation/H_exchanger_TM"/>
</dbReference>
<dbReference type="RefSeq" id="WP_090147321.1">
    <property type="nucleotide sequence ID" value="NZ_FNAN01000003.1"/>
</dbReference>
<dbReference type="Gene3D" id="3.30.70.1450">
    <property type="entry name" value="Regulator of K+ conductance, C-terminal domain"/>
    <property type="match status" value="2"/>
</dbReference>
<feature type="domain" description="RCK C-terminal" evidence="9">
    <location>
        <begin position="662"/>
        <end position="746"/>
    </location>
</feature>
<feature type="transmembrane region" description="Helical" evidence="8">
    <location>
        <begin position="120"/>
        <end position="139"/>
    </location>
</feature>
<keyword evidence="5 8" id="KW-0812">Transmembrane</keyword>
<dbReference type="InterPro" id="IPR038770">
    <property type="entry name" value="Na+/solute_symporter_sf"/>
</dbReference>
<dbReference type="STRING" id="659014.SAMN04487996_103123"/>
<dbReference type="EMBL" id="FNAN01000003">
    <property type="protein sequence ID" value="SDE01827.1"/>
    <property type="molecule type" value="Genomic_DNA"/>
</dbReference>
<feature type="transmembrane region" description="Helical" evidence="8">
    <location>
        <begin position="422"/>
        <end position="442"/>
    </location>
</feature>
<evidence type="ECO:0000313" key="11">
    <source>
        <dbReference type="Proteomes" id="UP000198748"/>
    </source>
</evidence>
<feature type="transmembrane region" description="Helical" evidence="8">
    <location>
        <begin position="527"/>
        <end position="546"/>
    </location>
</feature>
<evidence type="ECO:0000256" key="5">
    <source>
        <dbReference type="ARBA" id="ARBA00022692"/>
    </source>
</evidence>
<feature type="domain" description="RCK C-terminal" evidence="9">
    <location>
        <begin position="574"/>
        <end position="658"/>
    </location>
</feature>
<dbReference type="Pfam" id="PF02080">
    <property type="entry name" value="TrkA_C"/>
    <property type="match status" value="2"/>
</dbReference>
<evidence type="ECO:0000256" key="1">
    <source>
        <dbReference type="ARBA" id="ARBA00004141"/>
    </source>
</evidence>
<keyword evidence="6 8" id="KW-1133">Transmembrane helix</keyword>
<dbReference type="PANTHER" id="PTHR42751:SF3">
    <property type="entry name" value="SODIUM_GLUTAMATE SYMPORTER"/>
    <property type="match status" value="1"/>
</dbReference>
<dbReference type="PANTHER" id="PTHR42751">
    <property type="entry name" value="SODIUM/HYDROGEN EXCHANGER FAMILY/TRKA DOMAIN PROTEIN"/>
    <property type="match status" value="1"/>
</dbReference>
<feature type="transmembrane region" description="Helical" evidence="8">
    <location>
        <begin position="151"/>
        <end position="171"/>
    </location>
</feature>
<dbReference type="AlphaFoldDB" id="A0A1G6ZHT9"/>
<dbReference type="InterPro" id="IPR036721">
    <property type="entry name" value="RCK_C_sf"/>
</dbReference>
<accession>A0A1G6ZHT9</accession>
<dbReference type="GO" id="GO:0006813">
    <property type="term" value="P:potassium ion transport"/>
    <property type="evidence" value="ECO:0007669"/>
    <property type="project" value="UniProtKB-KW"/>
</dbReference>
<comment type="similarity">
    <text evidence="2">Belongs to the monovalent cation:proton antiporter 2 (CPA2) transporter (TC 2.A.37) family.</text>
</comment>
<organism evidence="10 11">
    <name type="scientific">Dyadobacter soli</name>
    <dbReference type="NCBI Taxonomy" id="659014"/>
    <lineage>
        <taxon>Bacteria</taxon>
        <taxon>Pseudomonadati</taxon>
        <taxon>Bacteroidota</taxon>
        <taxon>Cytophagia</taxon>
        <taxon>Cytophagales</taxon>
        <taxon>Spirosomataceae</taxon>
        <taxon>Dyadobacter</taxon>
    </lineage>
</organism>
<feature type="transmembrane region" description="Helical" evidence="8">
    <location>
        <begin position="6"/>
        <end position="25"/>
    </location>
</feature>
<evidence type="ECO:0000256" key="4">
    <source>
        <dbReference type="ARBA" id="ARBA00022538"/>
    </source>
</evidence>
<feature type="transmembrane region" description="Helical" evidence="8">
    <location>
        <begin position="462"/>
        <end position="480"/>
    </location>
</feature>
<evidence type="ECO:0000313" key="10">
    <source>
        <dbReference type="EMBL" id="SDE01827.1"/>
    </source>
</evidence>
<evidence type="ECO:0000256" key="8">
    <source>
        <dbReference type="SAM" id="Phobius"/>
    </source>
</evidence>
<keyword evidence="7 8" id="KW-0472">Membrane</keyword>
<dbReference type="OrthoDB" id="9781411at2"/>
<evidence type="ECO:0000259" key="9">
    <source>
        <dbReference type="PROSITE" id="PS51202"/>
    </source>
</evidence>
<dbReference type="GO" id="GO:0015297">
    <property type="term" value="F:antiporter activity"/>
    <property type="evidence" value="ECO:0007669"/>
    <property type="project" value="InterPro"/>
</dbReference>
<feature type="transmembrane region" description="Helical" evidence="8">
    <location>
        <begin position="501"/>
        <end position="521"/>
    </location>
</feature>
<dbReference type="Proteomes" id="UP000198748">
    <property type="component" value="Unassembled WGS sequence"/>
</dbReference>
<keyword evidence="4" id="KW-0630">Potassium</keyword>
<evidence type="ECO:0000256" key="6">
    <source>
        <dbReference type="ARBA" id="ARBA00022989"/>
    </source>
</evidence>
<evidence type="ECO:0000256" key="7">
    <source>
        <dbReference type="ARBA" id="ARBA00023136"/>
    </source>
</evidence>
<dbReference type="GO" id="GO:0016020">
    <property type="term" value="C:membrane"/>
    <property type="evidence" value="ECO:0007669"/>
    <property type="project" value="UniProtKB-SubCell"/>
</dbReference>
<dbReference type="SUPFAM" id="SSF116726">
    <property type="entry name" value="TrkA C-terminal domain-like"/>
    <property type="match status" value="2"/>
</dbReference>
<evidence type="ECO:0000256" key="2">
    <source>
        <dbReference type="ARBA" id="ARBA00005551"/>
    </source>
</evidence>
<protein>
    <submittedName>
        <fullName evidence="10">Monovalent cation:H+ antiporter-2, CPA2 family</fullName>
    </submittedName>
</protein>
<dbReference type="PROSITE" id="PS51202">
    <property type="entry name" value="RCK_C"/>
    <property type="match status" value="2"/>
</dbReference>
<feature type="transmembrane region" description="Helical" evidence="8">
    <location>
        <begin position="32"/>
        <end position="49"/>
    </location>
</feature>
<reference evidence="11" key="1">
    <citation type="submission" date="2016-10" db="EMBL/GenBank/DDBJ databases">
        <authorList>
            <person name="Varghese N."/>
            <person name="Submissions S."/>
        </authorList>
    </citation>
    <scope>NUCLEOTIDE SEQUENCE [LARGE SCALE GENOMIC DNA]</scope>
    <source>
        <strain evidence="11">DSM 25329</strain>
    </source>
</reference>
<dbReference type="GO" id="GO:1902600">
    <property type="term" value="P:proton transmembrane transport"/>
    <property type="evidence" value="ECO:0007669"/>
    <property type="project" value="InterPro"/>
</dbReference>
<name>A0A1G6ZHT9_9BACT</name>
<dbReference type="GO" id="GO:0008324">
    <property type="term" value="F:monoatomic cation transmembrane transporter activity"/>
    <property type="evidence" value="ECO:0007669"/>
    <property type="project" value="InterPro"/>
</dbReference>
<dbReference type="Pfam" id="PF00999">
    <property type="entry name" value="Na_H_Exchanger"/>
    <property type="match status" value="1"/>
</dbReference>
<feature type="transmembrane region" description="Helical" evidence="8">
    <location>
        <begin position="274"/>
        <end position="293"/>
    </location>
</feature>
<keyword evidence="4" id="KW-0406">Ion transport</keyword>
<gene>
    <name evidence="10" type="ORF">SAMN04487996_103123</name>
</gene>
<feature type="transmembrane region" description="Helical" evidence="8">
    <location>
        <begin position="191"/>
        <end position="210"/>
    </location>
</feature>
<evidence type="ECO:0000256" key="3">
    <source>
        <dbReference type="ARBA" id="ARBA00022448"/>
    </source>
</evidence>
<proteinExistence type="inferred from homology"/>
<keyword evidence="11" id="KW-1185">Reference proteome</keyword>
<sequence length="757" mass="84400">MTHVPQLIIDLSLILTMAGIITVIFKKLKQPIVLGYILAGLLVGPNFHLFPTITDIKTIEIWAEIGVIFLLFNLGLEFSFKKLVKVGNTAAITGLFEVSMMLGTGFLTGQLLGWSKTDSLFLGGIIAISSTTIIFRAFDELGLKTQKFTRVVMGILVIEDLTAVLLMVLLSTLSLSQQFAGFELIQSSLKLFFFLTIWFLGGIFVFPTLLRRYRHLMNDESVLITSVALCFGMVFLVTKAGFSAALGAFIMGSILAETTHAEKIEHLLKPVKDLFGAVFFISVGMLINPGLLLDYAVPTAILVLVVMLGKTTFVTLGAVISGQPLKKSLQSGMSLSQIGEFSFIIANLGLSLKVTSGFLYPIAVGVSVITTFATPYMMKASEPLYEWLNKHLPEKWRHYLNRYSTSTETIAQTTQWNEILKAYAQTVILNSVVVVGIILASSRQLADQLHTRVPENFITNSVLFGITFLLISPFLWALVFKRGNRKAYSSIWLSRKYSRGPLLVLELSRVVIAILLMAFLLNSFFSTQISFIVAGGIMVLGLAIFYQRLQQFYHKIEDRFLQNLNARQLEGSGKSKRILLPWDAHFAFLEVSPDSNLIGKSLQELKIREVFGINVVLIERGSKTIHLPRPTEVLYPCDRIEVIGTDDQLDVFRSHIEVSMNGDVYMAHEDSIVLERVEVKTQHGIRGKTIRDSGIREMTHGMIVGLERNGERILNPDSSMVIEIQDVLWIAGDRDLIKEFMANKPANNEEEVEIATP</sequence>